<dbReference type="OrthoDB" id="7346657at2"/>
<dbReference type="GO" id="GO:0005829">
    <property type="term" value="C:cytosol"/>
    <property type="evidence" value="ECO:0007669"/>
    <property type="project" value="TreeGrafter"/>
</dbReference>
<organism evidence="2 3">
    <name type="scientific">Syntrophaceticus schinkii</name>
    <dbReference type="NCBI Taxonomy" id="499207"/>
    <lineage>
        <taxon>Bacteria</taxon>
        <taxon>Bacillati</taxon>
        <taxon>Bacillota</taxon>
        <taxon>Clostridia</taxon>
        <taxon>Thermoanaerobacterales</taxon>
        <taxon>Thermoanaerobacterales Family III. Incertae Sedis</taxon>
        <taxon>Syntrophaceticus</taxon>
    </lineage>
</organism>
<dbReference type="GO" id="GO:0005524">
    <property type="term" value="F:ATP binding"/>
    <property type="evidence" value="ECO:0007669"/>
    <property type="project" value="TreeGrafter"/>
</dbReference>
<evidence type="ECO:0000259" key="1">
    <source>
        <dbReference type="Pfam" id="PF01656"/>
    </source>
</evidence>
<keyword evidence="3" id="KW-1185">Reference proteome</keyword>
<dbReference type="InterPro" id="IPR014433">
    <property type="entry name" value="CooC"/>
</dbReference>
<dbReference type="InterPro" id="IPR050625">
    <property type="entry name" value="ParA/MinD_ATPase"/>
</dbReference>
<feature type="domain" description="CobQ/CobB/MinD/ParA nucleotide binding" evidence="1">
    <location>
        <begin position="6"/>
        <end position="238"/>
    </location>
</feature>
<dbReference type="Proteomes" id="UP000046155">
    <property type="component" value="Unassembled WGS sequence"/>
</dbReference>
<gene>
    <name evidence="2" type="ORF">SSCH_580009</name>
</gene>
<sequence length="263" mass="27883">MPKVLVCGRGGSGKSTFVTMLAQTLGEQDKVLVVDADESNLGLGRMLGIQPPAQTLMDDIGGKKAVGSKLMASLRSGGTEEVKMFAGTFSIGELSTESVSWNGSVGLAQIGKVEHTNEGCACPMGALAREFLNKLKESDEEWVIVDTEAGVEHFGRGVLEGVDAVLMIVDPSYEAVLLAEKAAKLADEAGKAFSVILNKVDEETKSRLKEMLEAKKIEIAEVLPYSTDISEANLVGEPLTAESLKQTLKEIITKIIPSSVKAG</sequence>
<dbReference type="PANTHER" id="PTHR43384">
    <property type="entry name" value="SEPTUM SITE-DETERMINING PROTEIN MIND HOMOLOG, CHLOROPLASTIC-RELATED"/>
    <property type="match status" value="1"/>
</dbReference>
<evidence type="ECO:0000313" key="3">
    <source>
        <dbReference type="Proteomes" id="UP000046155"/>
    </source>
</evidence>
<dbReference type="Pfam" id="PF01656">
    <property type="entry name" value="CbiA"/>
    <property type="match status" value="1"/>
</dbReference>
<proteinExistence type="predicted"/>
<dbReference type="PANTHER" id="PTHR43384:SF3">
    <property type="entry name" value="AAA+ ATPASE DOMAIN-CONTAINING PROTEIN"/>
    <property type="match status" value="1"/>
</dbReference>
<dbReference type="InterPro" id="IPR027417">
    <property type="entry name" value="P-loop_NTPase"/>
</dbReference>
<dbReference type="PIRSF" id="PIRSF005647">
    <property type="entry name" value="CooC"/>
    <property type="match status" value="1"/>
</dbReference>
<dbReference type="GO" id="GO:0016887">
    <property type="term" value="F:ATP hydrolysis activity"/>
    <property type="evidence" value="ECO:0007669"/>
    <property type="project" value="TreeGrafter"/>
</dbReference>
<dbReference type="InterPro" id="IPR002586">
    <property type="entry name" value="CobQ/CobB/MinD/ParA_Nub-bd_dom"/>
</dbReference>
<dbReference type="SUPFAM" id="SSF52540">
    <property type="entry name" value="P-loop containing nucleoside triphosphate hydrolases"/>
    <property type="match status" value="1"/>
</dbReference>
<reference evidence="3" key="1">
    <citation type="submission" date="2015-01" db="EMBL/GenBank/DDBJ databases">
        <authorList>
            <person name="Manzoor Shahid"/>
            <person name="Zubair Saima"/>
        </authorList>
    </citation>
    <scope>NUCLEOTIDE SEQUENCE [LARGE SCALE GENOMIC DNA]</scope>
    <source>
        <strain evidence="3">Sp3</strain>
    </source>
</reference>
<protein>
    <recommendedName>
        <fullName evidence="1">CobQ/CobB/MinD/ParA nucleotide binding domain-containing protein</fullName>
    </recommendedName>
</protein>
<dbReference type="GO" id="GO:0009898">
    <property type="term" value="C:cytoplasmic side of plasma membrane"/>
    <property type="evidence" value="ECO:0007669"/>
    <property type="project" value="TreeGrafter"/>
</dbReference>
<accession>A0A0B7MPT8</accession>
<name>A0A0B7MPT8_9FIRM</name>
<dbReference type="GO" id="GO:0051782">
    <property type="term" value="P:negative regulation of cell division"/>
    <property type="evidence" value="ECO:0007669"/>
    <property type="project" value="TreeGrafter"/>
</dbReference>
<dbReference type="RefSeq" id="WP_044665600.1">
    <property type="nucleotide sequence ID" value="NZ_CDRZ01000256.1"/>
</dbReference>
<evidence type="ECO:0000313" key="2">
    <source>
        <dbReference type="EMBL" id="CEO89712.1"/>
    </source>
</evidence>
<dbReference type="Gene3D" id="3.40.50.300">
    <property type="entry name" value="P-loop containing nucleotide triphosphate hydrolases"/>
    <property type="match status" value="1"/>
</dbReference>
<dbReference type="EMBL" id="CDRZ01000256">
    <property type="protein sequence ID" value="CEO89712.1"/>
    <property type="molecule type" value="Genomic_DNA"/>
</dbReference>
<dbReference type="AlphaFoldDB" id="A0A0B7MPT8"/>